<dbReference type="RefSeq" id="WP_189336125.1">
    <property type="nucleotide sequence ID" value="NZ_AP023356.1"/>
</dbReference>
<keyword evidence="8" id="KW-1185">Reference proteome</keyword>
<evidence type="ECO:0000256" key="4">
    <source>
        <dbReference type="ARBA" id="ARBA00023125"/>
    </source>
</evidence>
<dbReference type="InterPro" id="IPR013324">
    <property type="entry name" value="RNA_pol_sigma_r3/r4-like"/>
</dbReference>
<dbReference type="InterPro" id="IPR013249">
    <property type="entry name" value="RNA_pol_sigma70_r4_t2"/>
</dbReference>
<dbReference type="InterPro" id="IPR036388">
    <property type="entry name" value="WH-like_DNA-bd_sf"/>
</dbReference>
<dbReference type="InterPro" id="IPR039425">
    <property type="entry name" value="RNA_pol_sigma-70-like"/>
</dbReference>
<accession>A0ABM7M0C5</accession>
<evidence type="ECO:0000259" key="6">
    <source>
        <dbReference type="Pfam" id="PF08281"/>
    </source>
</evidence>
<evidence type="ECO:0000256" key="1">
    <source>
        <dbReference type="ARBA" id="ARBA00010641"/>
    </source>
</evidence>
<evidence type="ECO:0000313" key="8">
    <source>
        <dbReference type="Proteomes" id="UP000676967"/>
    </source>
</evidence>
<keyword evidence="3" id="KW-0731">Sigma factor</keyword>
<dbReference type="NCBIfam" id="TIGR02937">
    <property type="entry name" value="sigma70-ECF"/>
    <property type="match status" value="1"/>
</dbReference>
<dbReference type="EMBL" id="AP023356">
    <property type="protein sequence ID" value="BCJ45048.1"/>
    <property type="molecule type" value="Genomic_DNA"/>
</dbReference>
<dbReference type="Proteomes" id="UP000676967">
    <property type="component" value="Chromosome"/>
</dbReference>
<dbReference type="Pfam" id="PF08281">
    <property type="entry name" value="Sigma70_r4_2"/>
    <property type="match status" value="1"/>
</dbReference>
<name>A0ABM7M0C5_9ACTN</name>
<evidence type="ECO:0000313" key="7">
    <source>
        <dbReference type="EMBL" id="BCJ45048.1"/>
    </source>
</evidence>
<evidence type="ECO:0000256" key="5">
    <source>
        <dbReference type="ARBA" id="ARBA00023163"/>
    </source>
</evidence>
<dbReference type="PANTHER" id="PTHR43133:SF50">
    <property type="entry name" value="ECF RNA POLYMERASE SIGMA FACTOR SIGM"/>
    <property type="match status" value="1"/>
</dbReference>
<dbReference type="InterPro" id="IPR014284">
    <property type="entry name" value="RNA_pol_sigma-70_dom"/>
</dbReference>
<evidence type="ECO:0000256" key="3">
    <source>
        <dbReference type="ARBA" id="ARBA00023082"/>
    </source>
</evidence>
<keyword evidence="4" id="KW-0238">DNA-binding</keyword>
<dbReference type="Gene3D" id="1.10.10.10">
    <property type="entry name" value="Winged helix-like DNA-binding domain superfamily/Winged helix DNA-binding domain"/>
    <property type="match status" value="1"/>
</dbReference>
<evidence type="ECO:0000256" key="2">
    <source>
        <dbReference type="ARBA" id="ARBA00023015"/>
    </source>
</evidence>
<protein>
    <submittedName>
        <fullName evidence="7">RNA polymerase sigma24 factor</fullName>
    </submittedName>
</protein>
<dbReference type="SUPFAM" id="SSF88946">
    <property type="entry name" value="Sigma2 domain of RNA polymerase sigma factors"/>
    <property type="match status" value="1"/>
</dbReference>
<dbReference type="SUPFAM" id="SSF88659">
    <property type="entry name" value="Sigma3 and sigma4 domains of RNA polymerase sigma factors"/>
    <property type="match status" value="1"/>
</dbReference>
<feature type="domain" description="RNA polymerase sigma factor 70 region 4 type 2" evidence="6">
    <location>
        <begin position="100"/>
        <end position="152"/>
    </location>
</feature>
<organism evidence="7 8">
    <name type="scientific">Actinoplanes ianthinogenes</name>
    <dbReference type="NCBI Taxonomy" id="122358"/>
    <lineage>
        <taxon>Bacteria</taxon>
        <taxon>Bacillati</taxon>
        <taxon>Actinomycetota</taxon>
        <taxon>Actinomycetes</taxon>
        <taxon>Micromonosporales</taxon>
        <taxon>Micromonosporaceae</taxon>
        <taxon>Actinoplanes</taxon>
    </lineage>
</organism>
<sequence length="162" mass="18060">MTFEEFLRAEMAGLARFAGALTGDHHLAEDILSDALMVVSTRWGRIRRMENPLGYVRRTVVTTFLSERRKTRRRRTQATADLGVLDRAGDDPHATVDARDAVVRLLTHLSAHQRVAVVLRYLFDRTDEEIADALACSPGTVRSHLSHARAALRLAATTAERG</sequence>
<proteinExistence type="inferred from homology"/>
<keyword evidence="2" id="KW-0805">Transcription regulation</keyword>
<comment type="similarity">
    <text evidence="1">Belongs to the sigma-70 factor family. ECF subfamily.</text>
</comment>
<reference evidence="7 8" key="1">
    <citation type="submission" date="2020-08" db="EMBL/GenBank/DDBJ databases">
        <title>Whole genome shotgun sequence of Actinoplanes ianthinogenes NBRC 13996.</title>
        <authorList>
            <person name="Komaki H."/>
            <person name="Tamura T."/>
        </authorList>
    </citation>
    <scope>NUCLEOTIDE SEQUENCE [LARGE SCALE GENOMIC DNA]</scope>
    <source>
        <strain evidence="7 8">NBRC 13996</strain>
    </source>
</reference>
<dbReference type="InterPro" id="IPR013325">
    <property type="entry name" value="RNA_pol_sigma_r2"/>
</dbReference>
<dbReference type="PANTHER" id="PTHR43133">
    <property type="entry name" value="RNA POLYMERASE ECF-TYPE SIGMA FACTO"/>
    <property type="match status" value="1"/>
</dbReference>
<gene>
    <name evidence="7" type="ORF">Aiant_57050</name>
</gene>
<keyword evidence="5" id="KW-0804">Transcription</keyword>
<dbReference type="Gene3D" id="1.10.1740.10">
    <property type="match status" value="1"/>
</dbReference>